<protein>
    <recommendedName>
        <fullName evidence="2">Xaa-Pro dipeptidyl-peptidase-like domain-containing protein</fullName>
    </recommendedName>
</protein>
<dbReference type="PROSITE" id="PS51257">
    <property type="entry name" value="PROKAR_LIPOPROTEIN"/>
    <property type="match status" value="1"/>
</dbReference>
<comment type="caution">
    <text evidence="3">The sequence shown here is derived from an EMBL/GenBank/DDBJ whole genome shotgun (WGS) entry which is preliminary data.</text>
</comment>
<keyword evidence="1" id="KW-0732">Signal</keyword>
<dbReference type="Gene3D" id="3.40.50.1820">
    <property type="entry name" value="alpha/beta hydrolase"/>
    <property type="match status" value="1"/>
</dbReference>
<evidence type="ECO:0000259" key="2">
    <source>
        <dbReference type="Pfam" id="PF02129"/>
    </source>
</evidence>
<dbReference type="SUPFAM" id="SSF53474">
    <property type="entry name" value="alpha/beta-Hydrolases"/>
    <property type="match status" value="1"/>
</dbReference>
<gene>
    <name evidence="3" type="ORF">DFR74_101885</name>
</gene>
<dbReference type="PANTHER" id="PTHR43265:SF1">
    <property type="entry name" value="ESTERASE ESTD"/>
    <property type="match status" value="1"/>
</dbReference>
<sequence>MRKGRLIALALFVVTAMVAGCGSDADPPDPTKGDWHGAIEIPGQAVNVGVTFGDDGTATIDIPDQGAEDLPLKDVRSDREAVEFAIPDIPGDPVFKGRYDSETGKITGDFTQSGQSFPLTLERGALAPPARPQEPKPPFPYESEDVTFTSGDITVGGTLTTPEGDGPFPAVVLITGSGPQDRNETLYAHKPFLLVADTLTRAGYAVLRTDDRGVGDTGGDLNQATYDDLANDVTAGIDFLRARSEIHPTRIGLFGHSEGGYLAPMVAARPDSGVAFVVLMAGPAVSGGDVLIEQSGVIMRTEGAPPEVIDRQIADTTEMVALIRAGDIEGAKRAVERSNAALPEELRLPEDDASAQITPYFAALINYDPAPALSALRIPVLAFYGDRDLQVLSSQNEGPARAALAQNPDATVHVFGGLNHLMQPAETGAPSEYPTIETTIDPQVLTFITDWLTQHVPIS</sequence>
<dbReference type="Pfam" id="PF02129">
    <property type="entry name" value="Peptidase_S15"/>
    <property type="match status" value="1"/>
</dbReference>
<feature type="signal peptide" evidence="1">
    <location>
        <begin position="1"/>
        <end position="25"/>
    </location>
</feature>
<proteinExistence type="predicted"/>
<dbReference type="InterPro" id="IPR053145">
    <property type="entry name" value="AB_hydrolase_Est10"/>
</dbReference>
<dbReference type="RefSeq" id="WP_067508826.1">
    <property type="nucleotide sequence ID" value="NZ_QNRE01000001.1"/>
</dbReference>
<reference evidence="3 4" key="1">
    <citation type="submission" date="2018-06" db="EMBL/GenBank/DDBJ databases">
        <title>Genomic Encyclopedia of Type Strains, Phase IV (KMG-IV): sequencing the most valuable type-strain genomes for metagenomic binning, comparative biology and taxonomic classification.</title>
        <authorList>
            <person name="Goeker M."/>
        </authorList>
    </citation>
    <scope>NUCLEOTIDE SEQUENCE [LARGE SCALE GENOMIC DNA]</scope>
    <source>
        <strain evidence="3 4">DSM 44599</strain>
    </source>
</reference>
<organism evidence="3 4">
    <name type="scientific">Nocardia puris</name>
    <dbReference type="NCBI Taxonomy" id="208602"/>
    <lineage>
        <taxon>Bacteria</taxon>
        <taxon>Bacillati</taxon>
        <taxon>Actinomycetota</taxon>
        <taxon>Actinomycetes</taxon>
        <taxon>Mycobacteriales</taxon>
        <taxon>Nocardiaceae</taxon>
        <taxon>Nocardia</taxon>
    </lineage>
</organism>
<dbReference type="STRING" id="1210090.GCA_001613185_02881"/>
<accession>A0A366E3B4</accession>
<feature type="chain" id="PRO_5016578378" description="Xaa-Pro dipeptidyl-peptidase-like domain-containing protein" evidence="1">
    <location>
        <begin position="26"/>
        <end position="459"/>
    </location>
</feature>
<name>A0A366E3B4_9NOCA</name>
<dbReference type="InterPro" id="IPR029058">
    <property type="entry name" value="AB_hydrolase_fold"/>
</dbReference>
<dbReference type="Proteomes" id="UP000252586">
    <property type="component" value="Unassembled WGS sequence"/>
</dbReference>
<dbReference type="AlphaFoldDB" id="A0A366E3B4"/>
<dbReference type="GO" id="GO:0052689">
    <property type="term" value="F:carboxylic ester hydrolase activity"/>
    <property type="evidence" value="ECO:0007669"/>
    <property type="project" value="TreeGrafter"/>
</dbReference>
<dbReference type="OrthoDB" id="9809549at2"/>
<dbReference type="PANTHER" id="PTHR43265">
    <property type="entry name" value="ESTERASE ESTD"/>
    <property type="match status" value="1"/>
</dbReference>
<dbReference type="EMBL" id="QNRE01000001">
    <property type="protein sequence ID" value="RBO96866.1"/>
    <property type="molecule type" value="Genomic_DNA"/>
</dbReference>
<dbReference type="InterPro" id="IPR000383">
    <property type="entry name" value="Xaa-Pro-like_dom"/>
</dbReference>
<keyword evidence="4" id="KW-1185">Reference proteome</keyword>
<evidence type="ECO:0000256" key="1">
    <source>
        <dbReference type="SAM" id="SignalP"/>
    </source>
</evidence>
<evidence type="ECO:0000313" key="4">
    <source>
        <dbReference type="Proteomes" id="UP000252586"/>
    </source>
</evidence>
<evidence type="ECO:0000313" key="3">
    <source>
        <dbReference type="EMBL" id="RBO96866.1"/>
    </source>
</evidence>
<feature type="domain" description="Xaa-Pro dipeptidyl-peptidase-like" evidence="2">
    <location>
        <begin position="159"/>
        <end position="391"/>
    </location>
</feature>